<dbReference type="EMBL" id="JAZDWU010000004">
    <property type="protein sequence ID" value="KAL0005314.1"/>
    <property type="molecule type" value="Genomic_DNA"/>
</dbReference>
<comment type="caution">
    <text evidence="2">The sequence shown here is derived from an EMBL/GenBank/DDBJ whole genome shotgun (WGS) entry which is preliminary data.</text>
</comment>
<proteinExistence type="predicted"/>
<evidence type="ECO:0000313" key="3">
    <source>
        <dbReference type="Proteomes" id="UP001459277"/>
    </source>
</evidence>
<name>A0AAW2D5F0_9ROSI</name>
<evidence type="ECO:0000313" key="2">
    <source>
        <dbReference type="EMBL" id="KAL0005314.1"/>
    </source>
</evidence>
<dbReference type="AlphaFoldDB" id="A0AAW2D5F0"/>
<accession>A0AAW2D5F0</accession>
<gene>
    <name evidence="2" type="ORF">SO802_012875</name>
</gene>
<keyword evidence="3" id="KW-1185">Reference proteome</keyword>
<evidence type="ECO:0000256" key="1">
    <source>
        <dbReference type="SAM" id="MobiDB-lite"/>
    </source>
</evidence>
<feature type="region of interest" description="Disordered" evidence="1">
    <location>
        <begin position="178"/>
        <end position="201"/>
    </location>
</feature>
<reference evidence="2 3" key="1">
    <citation type="submission" date="2024-01" db="EMBL/GenBank/DDBJ databases">
        <title>A telomere-to-telomere, gap-free genome of sweet tea (Lithocarpus litseifolius).</title>
        <authorList>
            <person name="Zhou J."/>
        </authorList>
    </citation>
    <scope>NUCLEOTIDE SEQUENCE [LARGE SCALE GENOMIC DNA]</scope>
    <source>
        <strain evidence="2">Zhou-2022a</strain>
        <tissue evidence="2">Leaf</tissue>
    </source>
</reference>
<organism evidence="2 3">
    <name type="scientific">Lithocarpus litseifolius</name>
    <dbReference type="NCBI Taxonomy" id="425828"/>
    <lineage>
        <taxon>Eukaryota</taxon>
        <taxon>Viridiplantae</taxon>
        <taxon>Streptophyta</taxon>
        <taxon>Embryophyta</taxon>
        <taxon>Tracheophyta</taxon>
        <taxon>Spermatophyta</taxon>
        <taxon>Magnoliopsida</taxon>
        <taxon>eudicotyledons</taxon>
        <taxon>Gunneridae</taxon>
        <taxon>Pentapetalae</taxon>
        <taxon>rosids</taxon>
        <taxon>fabids</taxon>
        <taxon>Fagales</taxon>
        <taxon>Fagaceae</taxon>
        <taxon>Lithocarpus</taxon>
    </lineage>
</organism>
<sequence length="363" mass="41519">MAKDDQPIPPRPMILSRKYRSLVSSWIEPLQEEAGLGYEIDYIARYIEEGGLTGDRKRWVPRRGKTPLDPDVAGFIYSNPIETSFKQRCIEDLREHHRKLLKTLQNEGPSALGDASESDYIRVEEWLKKIIKEVADDETDEEEDVDQTENQAGDRVNYKGVEAKKPLQMIGVQLLKDSDQTTTASKESRRRSSRISVEDDDDEDWFPEDIFEAFKELRKRKVFDVSDMYTLADAWGWTWERELKNVTPRRWSQEWEVQLAIKVMLKAKVCFDDCAMILRAAIKAPLPSAFLKILQTTHSLGYVFGGQLYDEIILLCLDLGELDAAIAIVADLETSGITVPDQTLDRVISARQMIDIAVNDVTS</sequence>
<dbReference type="Proteomes" id="UP001459277">
    <property type="component" value="Unassembled WGS sequence"/>
</dbReference>
<protein>
    <submittedName>
        <fullName evidence="2">Uncharacterized protein</fullName>
    </submittedName>
</protein>